<evidence type="ECO:0008006" key="3">
    <source>
        <dbReference type="Google" id="ProtNLM"/>
    </source>
</evidence>
<dbReference type="EMBL" id="LAZR01001654">
    <property type="protein sequence ID" value="KKN41332.1"/>
    <property type="molecule type" value="Genomic_DNA"/>
</dbReference>
<organism evidence="2">
    <name type="scientific">marine sediment metagenome</name>
    <dbReference type="NCBI Taxonomy" id="412755"/>
    <lineage>
        <taxon>unclassified sequences</taxon>
        <taxon>metagenomes</taxon>
        <taxon>ecological metagenomes</taxon>
    </lineage>
</organism>
<keyword evidence="1" id="KW-1133">Transmembrane helix</keyword>
<proteinExistence type="predicted"/>
<protein>
    <recommendedName>
        <fullName evidence="3">Nitrate/nitrite sensing protein domain-containing protein</fullName>
    </recommendedName>
</protein>
<feature type="transmembrane region" description="Helical" evidence="1">
    <location>
        <begin position="6"/>
        <end position="23"/>
    </location>
</feature>
<accession>A0A0F9QWG6</accession>
<keyword evidence="1" id="KW-0472">Membrane</keyword>
<reference evidence="2" key="1">
    <citation type="journal article" date="2015" name="Nature">
        <title>Complex archaea that bridge the gap between prokaryotes and eukaryotes.</title>
        <authorList>
            <person name="Spang A."/>
            <person name="Saw J.H."/>
            <person name="Jorgensen S.L."/>
            <person name="Zaremba-Niedzwiedzka K."/>
            <person name="Martijn J."/>
            <person name="Lind A.E."/>
            <person name="van Eijk R."/>
            <person name="Schleper C."/>
            <person name="Guy L."/>
            <person name="Ettema T.J."/>
        </authorList>
    </citation>
    <scope>NUCLEOTIDE SEQUENCE</scope>
</reference>
<dbReference type="AlphaFoldDB" id="A0A0F9QWG6"/>
<comment type="caution">
    <text evidence="2">The sequence shown here is derived from an EMBL/GenBank/DDBJ whole genome shotgun (WGS) entry which is preliminary data.</text>
</comment>
<sequence>MDLKIVATVSVSLLLLVIIKYWLSNNKRQAAKIKLGFRLIEHIQKVISCCQQHRGISNAILQGNKSLRTQLISTQLHLDELVAEGNILGLKAFPQWESFIGHWPKLKMHSLERDLTSQNLLRQHNVMVYGHLSLLDELMSEHDLTWIMLGSSIHMSQLCIDTLKVAETIGQSRAIGSGVCSRGECLGIDKISLSFLRISIISPTNELLTELSQVEDPVLLSQLTAASKLIKEAVDKLVATIEDKVLIDGKIELDAADFFKLATQPIDALNGVYKSLVAHSSRATN</sequence>
<evidence type="ECO:0000256" key="1">
    <source>
        <dbReference type="SAM" id="Phobius"/>
    </source>
</evidence>
<name>A0A0F9QWG6_9ZZZZ</name>
<evidence type="ECO:0000313" key="2">
    <source>
        <dbReference type="EMBL" id="KKN41332.1"/>
    </source>
</evidence>
<gene>
    <name evidence="2" type="ORF">LCGC14_0724490</name>
</gene>
<keyword evidence="1" id="KW-0812">Transmembrane</keyword>